<dbReference type="RefSeq" id="WP_378118865.1">
    <property type="nucleotide sequence ID" value="NZ_JBHRTF010000004.1"/>
</dbReference>
<keyword evidence="3" id="KW-0808">Transferase</keyword>
<organism evidence="3 4">
    <name type="scientific">Cellvibrio fontiphilus</name>
    <dbReference type="NCBI Taxonomy" id="1815559"/>
    <lineage>
        <taxon>Bacteria</taxon>
        <taxon>Pseudomonadati</taxon>
        <taxon>Pseudomonadota</taxon>
        <taxon>Gammaproteobacteria</taxon>
        <taxon>Cellvibrionales</taxon>
        <taxon>Cellvibrionaceae</taxon>
        <taxon>Cellvibrio</taxon>
    </lineage>
</organism>
<dbReference type="EMBL" id="JBHRTF010000004">
    <property type="protein sequence ID" value="MFC3116006.1"/>
    <property type="molecule type" value="Genomic_DNA"/>
</dbReference>
<reference evidence="4" key="1">
    <citation type="journal article" date="2019" name="Int. J. Syst. Evol. Microbiol.">
        <title>The Global Catalogue of Microorganisms (GCM) 10K type strain sequencing project: providing services to taxonomists for standard genome sequencing and annotation.</title>
        <authorList>
            <consortium name="The Broad Institute Genomics Platform"/>
            <consortium name="The Broad Institute Genome Sequencing Center for Infectious Disease"/>
            <person name="Wu L."/>
            <person name="Ma J."/>
        </authorList>
    </citation>
    <scope>NUCLEOTIDE SEQUENCE [LARGE SCALE GENOMIC DNA]</scope>
    <source>
        <strain evidence="4">KCTC 52237</strain>
    </source>
</reference>
<dbReference type="PROSITE" id="PS50887">
    <property type="entry name" value="GGDEF"/>
    <property type="match status" value="1"/>
</dbReference>
<accession>A0ABV7FEG3</accession>
<keyword evidence="4" id="KW-1185">Reference proteome</keyword>
<dbReference type="InterPro" id="IPR043128">
    <property type="entry name" value="Rev_trsase/Diguanyl_cyclase"/>
</dbReference>
<evidence type="ECO:0000256" key="1">
    <source>
        <dbReference type="SAM" id="Phobius"/>
    </source>
</evidence>
<dbReference type="CDD" id="cd01949">
    <property type="entry name" value="GGDEF"/>
    <property type="match status" value="1"/>
</dbReference>
<evidence type="ECO:0000313" key="4">
    <source>
        <dbReference type="Proteomes" id="UP001595555"/>
    </source>
</evidence>
<evidence type="ECO:0000313" key="3">
    <source>
        <dbReference type="EMBL" id="MFC3116006.1"/>
    </source>
</evidence>
<feature type="transmembrane region" description="Helical" evidence="1">
    <location>
        <begin position="94"/>
        <end position="112"/>
    </location>
</feature>
<feature type="transmembrane region" description="Helical" evidence="1">
    <location>
        <begin position="6"/>
        <end position="25"/>
    </location>
</feature>
<dbReference type="EC" id="2.7.7.65" evidence="3"/>
<protein>
    <submittedName>
        <fullName evidence="3">Diguanylate cyclase domain-containing protein</fullName>
        <ecNumber evidence="3">2.7.7.65</ecNumber>
    </submittedName>
</protein>
<dbReference type="Pfam" id="PF00990">
    <property type="entry name" value="GGDEF"/>
    <property type="match status" value="1"/>
</dbReference>
<feature type="transmembrane region" description="Helical" evidence="1">
    <location>
        <begin position="177"/>
        <end position="202"/>
    </location>
</feature>
<dbReference type="Gene3D" id="3.30.70.270">
    <property type="match status" value="1"/>
</dbReference>
<proteinExistence type="predicted"/>
<dbReference type="PANTHER" id="PTHR46663">
    <property type="entry name" value="DIGUANYLATE CYCLASE DGCT-RELATED"/>
    <property type="match status" value="1"/>
</dbReference>
<keyword evidence="3" id="KW-0548">Nucleotidyltransferase</keyword>
<dbReference type="PANTHER" id="PTHR46663:SF2">
    <property type="entry name" value="GGDEF DOMAIN-CONTAINING PROTEIN"/>
    <property type="match status" value="1"/>
</dbReference>
<dbReference type="SUPFAM" id="SSF55073">
    <property type="entry name" value="Nucleotide cyclase"/>
    <property type="match status" value="1"/>
</dbReference>
<feature type="domain" description="GGDEF" evidence="2">
    <location>
        <begin position="249"/>
        <end position="382"/>
    </location>
</feature>
<keyword evidence="1" id="KW-1133">Transmembrane helix</keyword>
<dbReference type="GO" id="GO:0052621">
    <property type="term" value="F:diguanylate cyclase activity"/>
    <property type="evidence" value="ECO:0007669"/>
    <property type="project" value="UniProtKB-EC"/>
</dbReference>
<dbReference type="InterPro" id="IPR029787">
    <property type="entry name" value="Nucleotide_cyclase"/>
</dbReference>
<gene>
    <name evidence="3" type="ORF">ACFODX_10590</name>
</gene>
<dbReference type="InterPro" id="IPR052163">
    <property type="entry name" value="DGC-Regulatory_Protein"/>
</dbReference>
<sequence length="386" mass="43693">MALFDTVNIIGSTIYFVFAVLLAWLSRIPRTPAGAGCWALAIFSGMCARLSLLLLPADYSSAAIEFIYTSFIMLEKCFLLIGALQFFNLRRYTYPYLIFIACGFLWILFSWRSDIDRVIFSMGIGLFNAAALWLLAAICYQKRYSLNRPILLLTATACSLLALHWLSYPVLRFIDFWLAPGFLIGTLLVLFEYLCLTSIVLLQFQKRLVEAEHHALELAYHDPLTGLNNQRYMNTLFEQALILALRPHQLLALFYIDLDNFKPINDTAGHHMGDEVLKTIAQRLLTSTRSTDICARIGGDEFVVIATQLENETQIQQIAHKLLHQCCLPLTIAQQQFQLGASIGISIYPRQGENLHQLLKQADQAMYQVKKNGKSGFLVFDAGMDI</sequence>
<feature type="transmembrane region" description="Helical" evidence="1">
    <location>
        <begin position="150"/>
        <end position="171"/>
    </location>
</feature>
<name>A0ABV7FEG3_9GAMM</name>
<feature type="transmembrane region" description="Helical" evidence="1">
    <location>
        <begin position="118"/>
        <end position="138"/>
    </location>
</feature>
<feature type="transmembrane region" description="Helical" evidence="1">
    <location>
        <begin position="67"/>
        <end position="87"/>
    </location>
</feature>
<feature type="transmembrane region" description="Helical" evidence="1">
    <location>
        <begin position="37"/>
        <end position="55"/>
    </location>
</feature>
<dbReference type="SMART" id="SM00267">
    <property type="entry name" value="GGDEF"/>
    <property type="match status" value="1"/>
</dbReference>
<evidence type="ECO:0000259" key="2">
    <source>
        <dbReference type="PROSITE" id="PS50887"/>
    </source>
</evidence>
<keyword evidence="1" id="KW-0812">Transmembrane</keyword>
<dbReference type="InterPro" id="IPR000160">
    <property type="entry name" value="GGDEF_dom"/>
</dbReference>
<keyword evidence="1" id="KW-0472">Membrane</keyword>
<dbReference type="NCBIfam" id="TIGR00254">
    <property type="entry name" value="GGDEF"/>
    <property type="match status" value="1"/>
</dbReference>
<dbReference type="Proteomes" id="UP001595555">
    <property type="component" value="Unassembled WGS sequence"/>
</dbReference>
<comment type="caution">
    <text evidence="3">The sequence shown here is derived from an EMBL/GenBank/DDBJ whole genome shotgun (WGS) entry which is preliminary data.</text>
</comment>